<feature type="active site" description="Nucleophile" evidence="6">
    <location>
        <position position="379"/>
    </location>
</feature>
<evidence type="ECO:0000256" key="2">
    <source>
        <dbReference type="ARBA" id="ARBA00022603"/>
    </source>
</evidence>
<evidence type="ECO:0000256" key="6">
    <source>
        <dbReference type="PROSITE-ProRule" id="PRU01024"/>
    </source>
</evidence>
<keyword evidence="1" id="KW-0479">Metal-binding</keyword>
<dbReference type="PROSITE" id="PS51687">
    <property type="entry name" value="SAM_MT_RNA_M5U"/>
    <property type="match status" value="1"/>
</dbReference>
<keyword evidence="4 6" id="KW-0949">S-adenosyl-L-methionine</keyword>
<dbReference type="RefSeq" id="WP_247026577.1">
    <property type="nucleotide sequence ID" value="NZ_JALKCH010000002.1"/>
</dbReference>
<protein>
    <submittedName>
        <fullName evidence="8">RNA methyltransferase</fullName>
    </submittedName>
</protein>
<feature type="active site" evidence="7">
    <location>
        <position position="379"/>
    </location>
</feature>
<dbReference type="InterPro" id="IPR030390">
    <property type="entry name" value="MeTrfase_TrmA_AS"/>
</dbReference>
<dbReference type="PROSITE" id="PS01230">
    <property type="entry name" value="TRMA_1"/>
    <property type="match status" value="1"/>
</dbReference>
<feature type="binding site" evidence="6">
    <location>
        <position position="353"/>
    </location>
    <ligand>
        <name>S-adenosyl-L-methionine</name>
        <dbReference type="ChEBI" id="CHEBI:59789"/>
    </ligand>
</feature>
<dbReference type="InterPro" id="IPR012340">
    <property type="entry name" value="NA-bd_OB-fold"/>
</dbReference>
<keyword evidence="5" id="KW-0411">Iron-sulfur</keyword>
<keyword evidence="3 6" id="KW-0808">Transferase</keyword>
<dbReference type="EMBL" id="JALKCH010000002">
    <property type="protein sequence ID" value="MCK0195987.1"/>
    <property type="molecule type" value="Genomic_DNA"/>
</dbReference>
<evidence type="ECO:0000256" key="3">
    <source>
        <dbReference type="ARBA" id="ARBA00022679"/>
    </source>
</evidence>
<dbReference type="GO" id="GO:0008168">
    <property type="term" value="F:methyltransferase activity"/>
    <property type="evidence" value="ECO:0007669"/>
    <property type="project" value="UniProtKB-KW"/>
</dbReference>
<dbReference type="Gene3D" id="2.40.50.1070">
    <property type="match status" value="1"/>
</dbReference>
<comment type="caution">
    <text evidence="8">The sequence shown here is derived from an EMBL/GenBank/DDBJ whole genome shotgun (WGS) entry which is preliminary data.</text>
</comment>
<dbReference type="InterPro" id="IPR010280">
    <property type="entry name" value="U5_MeTrfase_fam"/>
</dbReference>
<dbReference type="Pfam" id="PF05958">
    <property type="entry name" value="tRNA_U5-meth_tr"/>
    <property type="match status" value="1"/>
</dbReference>
<sequence>MSERAVLTIDHVGQRGDGVAFADDGPVYVPLALPGERIAIERDGDRGRLVEIIDASGDRRAPFCPHVGPCGGCSLQQWDPVPYAVWKRGLVADVLARAGIEAPVYPLRDAHGAGRRRATFHARSGGNGRAGRDTLAVGFAGRRSHAVVPIDACPILTPGLDGALSAAWAVAEVLAPLAKPLDIQVTETLAGIDMDVRGSGALKPAVMARLGEVAGRHGLARLTRHGELVIQREPPTLAMGRALVPLPPGSFLQATAEGERILAELVVAALTEGGRRKFGRVADLFCGVGTFALRLAEIVRVSAVEGGAAAVEALTRAARSTHGLKPVVAETRDLFRRPLVPFELKAFDAVIFDPPRQGAEAQARELARSAVPLVIAVSCDPVSFTRDARLLIEGGYRLTGVAPVDQFRYSAHVELVGRFER</sequence>
<proteinExistence type="inferred from homology"/>
<dbReference type="Proteomes" id="UP001203284">
    <property type="component" value="Unassembled WGS sequence"/>
</dbReference>
<keyword evidence="2 6" id="KW-0489">Methyltransferase</keyword>
<feature type="binding site" evidence="6">
    <location>
        <position position="285"/>
    </location>
    <ligand>
        <name>S-adenosyl-L-methionine</name>
        <dbReference type="ChEBI" id="CHEBI:59789"/>
    </ligand>
</feature>
<feature type="binding site" evidence="6">
    <location>
        <position position="253"/>
    </location>
    <ligand>
        <name>S-adenosyl-L-methionine</name>
        <dbReference type="ChEBI" id="CHEBI:59789"/>
    </ligand>
</feature>
<keyword evidence="1" id="KW-0408">Iron</keyword>
<dbReference type="Gene3D" id="3.40.50.150">
    <property type="entry name" value="Vaccinia Virus protein VP39"/>
    <property type="match status" value="1"/>
</dbReference>
<feature type="binding site" evidence="6">
    <location>
        <position position="305"/>
    </location>
    <ligand>
        <name>S-adenosyl-L-methionine</name>
        <dbReference type="ChEBI" id="CHEBI:59789"/>
    </ligand>
</feature>
<evidence type="ECO:0000313" key="8">
    <source>
        <dbReference type="EMBL" id="MCK0195987.1"/>
    </source>
</evidence>
<keyword evidence="9" id="KW-1185">Reference proteome</keyword>
<evidence type="ECO:0000256" key="1">
    <source>
        <dbReference type="ARBA" id="ARBA00022485"/>
    </source>
</evidence>
<reference evidence="8 9" key="1">
    <citation type="submission" date="2022-04" db="EMBL/GenBank/DDBJ databases">
        <authorList>
            <person name="Grouzdev D.S."/>
            <person name="Pantiukh K.S."/>
            <person name="Krutkina M.S."/>
        </authorList>
    </citation>
    <scope>NUCLEOTIDE SEQUENCE [LARGE SCALE GENOMIC DNA]</scope>
    <source>
        <strain evidence="8 9">6x-1</strain>
    </source>
</reference>
<dbReference type="SUPFAM" id="SSF53335">
    <property type="entry name" value="S-adenosyl-L-methionine-dependent methyltransferases"/>
    <property type="match status" value="1"/>
</dbReference>
<dbReference type="InterPro" id="IPR029063">
    <property type="entry name" value="SAM-dependent_MTases_sf"/>
</dbReference>
<organism evidence="8 9">
    <name type="scientific">Ancylobacter crimeensis</name>
    <dbReference type="NCBI Taxonomy" id="2579147"/>
    <lineage>
        <taxon>Bacteria</taxon>
        <taxon>Pseudomonadati</taxon>
        <taxon>Pseudomonadota</taxon>
        <taxon>Alphaproteobacteria</taxon>
        <taxon>Hyphomicrobiales</taxon>
        <taxon>Xanthobacteraceae</taxon>
        <taxon>Ancylobacter</taxon>
    </lineage>
</organism>
<dbReference type="CDD" id="cd02440">
    <property type="entry name" value="AdoMet_MTases"/>
    <property type="match status" value="1"/>
</dbReference>
<dbReference type="PANTHER" id="PTHR11061:SF49">
    <property type="entry name" value="23S RRNA (URACIL(1939)-C(5))-METHYLTRANSFERASE RLMD"/>
    <property type="match status" value="1"/>
</dbReference>
<keyword evidence="1" id="KW-0004">4Fe-4S</keyword>
<dbReference type="SUPFAM" id="SSF50249">
    <property type="entry name" value="Nucleic acid-binding proteins"/>
    <property type="match status" value="1"/>
</dbReference>
<name>A0ABT0D7R4_9HYPH</name>
<dbReference type="GO" id="GO:0032259">
    <property type="term" value="P:methylation"/>
    <property type="evidence" value="ECO:0007669"/>
    <property type="project" value="UniProtKB-KW"/>
</dbReference>
<dbReference type="Gene3D" id="2.40.50.140">
    <property type="entry name" value="Nucleic acid-binding proteins"/>
    <property type="match status" value="1"/>
</dbReference>
<accession>A0ABT0D7R4</accession>
<evidence type="ECO:0000256" key="7">
    <source>
        <dbReference type="PROSITE-ProRule" id="PRU10015"/>
    </source>
</evidence>
<evidence type="ECO:0000313" key="9">
    <source>
        <dbReference type="Proteomes" id="UP001203284"/>
    </source>
</evidence>
<gene>
    <name evidence="8" type="ORF">MWN34_03580</name>
</gene>
<dbReference type="PANTHER" id="PTHR11061">
    <property type="entry name" value="RNA M5U METHYLTRANSFERASE"/>
    <property type="match status" value="1"/>
</dbReference>
<evidence type="ECO:0000256" key="5">
    <source>
        <dbReference type="ARBA" id="ARBA00023014"/>
    </source>
</evidence>
<comment type="similarity">
    <text evidence="6">Belongs to the class I-like SAM-binding methyltransferase superfamily. RNA M5U methyltransferase family.</text>
</comment>
<evidence type="ECO:0000256" key="4">
    <source>
        <dbReference type="ARBA" id="ARBA00022691"/>
    </source>
</evidence>